<protein>
    <recommendedName>
        <fullName evidence="2">Apple domain-containing protein</fullName>
    </recommendedName>
</protein>
<dbReference type="EMBL" id="CAUYUJ010019635">
    <property type="protein sequence ID" value="CAK0892590.1"/>
    <property type="molecule type" value="Genomic_DNA"/>
</dbReference>
<evidence type="ECO:0000256" key="1">
    <source>
        <dbReference type="SAM" id="MobiDB-lite"/>
    </source>
</evidence>
<proteinExistence type="predicted"/>
<dbReference type="Proteomes" id="UP001189429">
    <property type="component" value="Unassembled WGS sequence"/>
</dbReference>
<gene>
    <name evidence="3" type="ORF">PCOR1329_LOCUS72213</name>
</gene>
<accession>A0ABN9X083</accession>
<reference evidence="3" key="1">
    <citation type="submission" date="2023-10" db="EMBL/GenBank/DDBJ databases">
        <authorList>
            <person name="Chen Y."/>
            <person name="Shah S."/>
            <person name="Dougan E. K."/>
            <person name="Thang M."/>
            <person name="Chan C."/>
        </authorList>
    </citation>
    <scope>NUCLEOTIDE SEQUENCE [LARGE SCALE GENOMIC DNA]</scope>
</reference>
<feature type="domain" description="Apple" evidence="2">
    <location>
        <begin position="104"/>
        <end position="184"/>
    </location>
</feature>
<dbReference type="PROSITE" id="PS50948">
    <property type="entry name" value="PAN"/>
    <property type="match status" value="1"/>
</dbReference>
<comment type="caution">
    <text evidence="3">The sequence shown here is derived from an EMBL/GenBank/DDBJ whole genome shotgun (WGS) entry which is preliminary data.</text>
</comment>
<evidence type="ECO:0000313" key="3">
    <source>
        <dbReference type="EMBL" id="CAK0892590.1"/>
    </source>
</evidence>
<feature type="compositionally biased region" description="Pro residues" evidence="1">
    <location>
        <begin position="1"/>
        <end position="10"/>
    </location>
</feature>
<feature type="region of interest" description="Disordered" evidence="1">
    <location>
        <begin position="1"/>
        <end position="21"/>
    </location>
</feature>
<evidence type="ECO:0000313" key="4">
    <source>
        <dbReference type="Proteomes" id="UP001189429"/>
    </source>
</evidence>
<dbReference type="InterPro" id="IPR003609">
    <property type="entry name" value="Pan_app"/>
</dbReference>
<keyword evidence="4" id="KW-1185">Reference proteome</keyword>
<evidence type="ECO:0000259" key="2">
    <source>
        <dbReference type="PROSITE" id="PS50948"/>
    </source>
</evidence>
<sequence>MPAPGPPGARPPRGEGANGVAPLPLEGAARCAGLRALPRAAPAAACLLLAACGAAAAAGRAAAPRPRLRGAPPEAVQLAAGQGEGVVGEGATERWQLRGIGSGCSNWASAMFGEVTTVTDADECGRRCARAEGCVGFGYQHGSSPDWRLGRNVSGGCALWKGPCVEEANPYRGLADWDDYEMVAGGPALPSAPPAVPSAAEPRKAMDLEPGVAAGGGRVVQTSIDIENLDLETLRQHHGLYKSFVLTLKRELARKMGVGPDDVDLDLAEGHASGVLR</sequence>
<organism evidence="3 4">
    <name type="scientific">Prorocentrum cordatum</name>
    <dbReference type="NCBI Taxonomy" id="2364126"/>
    <lineage>
        <taxon>Eukaryota</taxon>
        <taxon>Sar</taxon>
        <taxon>Alveolata</taxon>
        <taxon>Dinophyceae</taxon>
        <taxon>Prorocentrales</taxon>
        <taxon>Prorocentraceae</taxon>
        <taxon>Prorocentrum</taxon>
    </lineage>
</organism>
<name>A0ABN9X083_9DINO</name>